<dbReference type="EMBL" id="BOQM01000028">
    <property type="protein sequence ID" value="GIM86826.1"/>
    <property type="molecule type" value="Genomic_DNA"/>
</dbReference>
<proteinExistence type="inferred from homology"/>
<dbReference type="GeneID" id="93773384"/>
<dbReference type="Gene3D" id="3.30.530.20">
    <property type="match status" value="1"/>
</dbReference>
<accession>A0A542XT41</accession>
<evidence type="ECO:0000313" key="5">
    <source>
        <dbReference type="Proteomes" id="UP000315983"/>
    </source>
</evidence>
<evidence type="ECO:0000313" key="3">
    <source>
        <dbReference type="EMBL" id="GIM86826.1"/>
    </source>
</evidence>
<comment type="caution">
    <text evidence="4">The sequence shown here is derived from an EMBL/GenBank/DDBJ whole genome shotgun (WGS) entry which is preliminary data.</text>
</comment>
<keyword evidence="6" id="KW-1185">Reference proteome</keyword>
<reference evidence="4 5" key="1">
    <citation type="submission" date="2019-06" db="EMBL/GenBank/DDBJ databases">
        <title>Sequencing the genomes of 1000 actinobacteria strains.</title>
        <authorList>
            <person name="Klenk H.-P."/>
        </authorList>
    </citation>
    <scope>NUCLEOTIDE SEQUENCE [LARGE SCALE GENOMIC DNA]</scope>
    <source>
        <strain evidence="4 5">DSM 44819</strain>
    </source>
</reference>
<dbReference type="Proteomes" id="UP000677457">
    <property type="component" value="Unassembled WGS sequence"/>
</dbReference>
<evidence type="ECO:0000259" key="2">
    <source>
        <dbReference type="Pfam" id="PF08327"/>
    </source>
</evidence>
<protein>
    <submittedName>
        <fullName evidence="3">ATPase</fullName>
    </submittedName>
    <submittedName>
        <fullName evidence="4">Uncharacterized protein YndB with AHSA1/START domain</fullName>
    </submittedName>
</protein>
<dbReference type="CDD" id="cd07826">
    <property type="entry name" value="SRPBCC_CalC_Aha1-like_9"/>
    <property type="match status" value="1"/>
</dbReference>
<gene>
    <name evidence="4" type="ORF">FB564_4231</name>
    <name evidence="3" type="ORF">Sar04_35620</name>
</gene>
<sequence length="158" mass="17521">MTATTLRVTTPAATDIVLTRVFNAPRHLVFDTLTQPDLLKRWFGARGWHLVECEVDLRVGGSWRFVSMGPGNRRMGQGGVYHEVEAPGRLAYTESYDDQWAPGESLVTTVLTEHAGRTTLTSTLRYASPEVRDLVLAAPMERGVGEGYDRLDDVLTSL</sequence>
<feature type="domain" description="Activator of Hsp90 ATPase homologue 1/2-like C-terminal" evidence="2">
    <location>
        <begin position="23"/>
        <end position="155"/>
    </location>
</feature>
<dbReference type="OMA" id="AWTDPKY"/>
<organism evidence="4 5">
    <name type="scientific">Salinispora arenicola</name>
    <dbReference type="NCBI Taxonomy" id="168697"/>
    <lineage>
        <taxon>Bacteria</taxon>
        <taxon>Bacillati</taxon>
        <taxon>Actinomycetota</taxon>
        <taxon>Actinomycetes</taxon>
        <taxon>Micromonosporales</taxon>
        <taxon>Micromonosporaceae</taxon>
        <taxon>Salinispora</taxon>
    </lineage>
</organism>
<dbReference type="Proteomes" id="UP000315983">
    <property type="component" value="Unassembled WGS sequence"/>
</dbReference>
<dbReference type="SUPFAM" id="SSF55961">
    <property type="entry name" value="Bet v1-like"/>
    <property type="match status" value="1"/>
</dbReference>
<name>A0A542XT41_SALAC</name>
<dbReference type="RefSeq" id="WP_012182275.1">
    <property type="nucleotide sequence ID" value="NZ_BOQM01000028.1"/>
</dbReference>
<dbReference type="InterPro" id="IPR013538">
    <property type="entry name" value="ASHA1/2-like_C"/>
</dbReference>
<dbReference type="Pfam" id="PF08327">
    <property type="entry name" value="AHSA1"/>
    <property type="match status" value="1"/>
</dbReference>
<evidence type="ECO:0000256" key="1">
    <source>
        <dbReference type="ARBA" id="ARBA00006817"/>
    </source>
</evidence>
<dbReference type="AlphaFoldDB" id="A0A542XT41"/>
<dbReference type="EMBL" id="VFOL01000001">
    <property type="protein sequence ID" value="TQL39011.1"/>
    <property type="molecule type" value="Genomic_DNA"/>
</dbReference>
<dbReference type="InterPro" id="IPR023393">
    <property type="entry name" value="START-like_dom_sf"/>
</dbReference>
<reference evidence="3 6" key="2">
    <citation type="submission" date="2021-03" db="EMBL/GenBank/DDBJ databases">
        <title>Whole genome shotgun sequence of Salinispora arenicola NBRC 105043.</title>
        <authorList>
            <person name="Komaki H."/>
            <person name="Tamura T."/>
        </authorList>
    </citation>
    <scope>NUCLEOTIDE SEQUENCE [LARGE SCALE GENOMIC DNA]</scope>
    <source>
        <strain evidence="3 6">NBRC 105043</strain>
    </source>
</reference>
<evidence type="ECO:0000313" key="4">
    <source>
        <dbReference type="EMBL" id="TQL39011.1"/>
    </source>
</evidence>
<evidence type="ECO:0000313" key="6">
    <source>
        <dbReference type="Proteomes" id="UP000677457"/>
    </source>
</evidence>
<comment type="similarity">
    <text evidence="1">Belongs to the AHA1 family.</text>
</comment>